<gene>
    <name evidence="1" type="ORF">S01H4_31941</name>
</gene>
<feature type="non-terminal residue" evidence="1">
    <location>
        <position position="73"/>
    </location>
</feature>
<protein>
    <submittedName>
        <fullName evidence="1">Uncharacterized protein</fullName>
    </submittedName>
</protein>
<name>X1ANK8_9ZZZZ</name>
<dbReference type="EMBL" id="BART01016639">
    <property type="protein sequence ID" value="GAG84289.1"/>
    <property type="molecule type" value="Genomic_DNA"/>
</dbReference>
<organism evidence="1">
    <name type="scientific">marine sediment metagenome</name>
    <dbReference type="NCBI Taxonomy" id="412755"/>
    <lineage>
        <taxon>unclassified sequences</taxon>
        <taxon>metagenomes</taxon>
        <taxon>ecological metagenomes</taxon>
    </lineage>
</organism>
<evidence type="ECO:0000313" key="1">
    <source>
        <dbReference type="EMBL" id="GAG84289.1"/>
    </source>
</evidence>
<dbReference type="AlphaFoldDB" id="X1ANK8"/>
<comment type="caution">
    <text evidence="1">The sequence shown here is derived from an EMBL/GenBank/DDBJ whole genome shotgun (WGS) entry which is preliminary data.</text>
</comment>
<proteinExistence type="predicted"/>
<sequence>MTLVGIMKNKKSILKIMKYFSLILIFLALNSCKKDNSFIVKGKVLNRESGIVRLNQIGEKAFDSKICELTGGE</sequence>
<reference evidence="1" key="1">
    <citation type="journal article" date="2014" name="Front. Microbiol.">
        <title>High frequency of phylogenetically diverse reductive dehalogenase-homologous genes in deep subseafloor sedimentary metagenomes.</title>
        <authorList>
            <person name="Kawai M."/>
            <person name="Futagami T."/>
            <person name="Toyoda A."/>
            <person name="Takaki Y."/>
            <person name="Nishi S."/>
            <person name="Hori S."/>
            <person name="Arai W."/>
            <person name="Tsubouchi T."/>
            <person name="Morono Y."/>
            <person name="Uchiyama I."/>
            <person name="Ito T."/>
            <person name="Fujiyama A."/>
            <person name="Inagaki F."/>
            <person name="Takami H."/>
        </authorList>
    </citation>
    <scope>NUCLEOTIDE SEQUENCE</scope>
    <source>
        <strain evidence="1">Expedition CK06-06</strain>
    </source>
</reference>
<accession>X1ANK8</accession>